<evidence type="ECO:0000256" key="7">
    <source>
        <dbReference type="ARBA" id="ARBA00023136"/>
    </source>
</evidence>
<dbReference type="PROSITE" id="PS50836">
    <property type="entry name" value="DOMON"/>
    <property type="match status" value="1"/>
</dbReference>
<comment type="caution">
    <text evidence="13">The sequence shown here is derived from an EMBL/GenBank/DDBJ whole genome shotgun (WGS) entry which is preliminary data.</text>
</comment>
<gene>
    <name evidence="13" type="ORF">Scaly_0385000</name>
</gene>
<dbReference type="AlphaFoldDB" id="A0AAW2SD10"/>
<reference evidence="13" key="1">
    <citation type="submission" date="2020-06" db="EMBL/GenBank/DDBJ databases">
        <authorList>
            <person name="Li T."/>
            <person name="Hu X."/>
            <person name="Zhang T."/>
            <person name="Song X."/>
            <person name="Zhang H."/>
            <person name="Dai N."/>
            <person name="Sheng W."/>
            <person name="Hou X."/>
            <person name="Wei L."/>
        </authorList>
    </citation>
    <scope>NUCLEOTIDE SEQUENCE</scope>
    <source>
        <strain evidence="13">KEN8</strain>
        <tissue evidence="13">Leaf</tissue>
    </source>
</reference>
<keyword evidence="2" id="KW-0813">Transport</keyword>
<protein>
    <submittedName>
        <fullName evidence="13">Cytochrome and DOMON domain-containing protein</fullName>
    </submittedName>
</protein>
<dbReference type="InterPro" id="IPR006593">
    <property type="entry name" value="Cyt_b561/ferric_Rdtase_TM"/>
</dbReference>
<evidence type="ECO:0000256" key="9">
    <source>
        <dbReference type="SAM" id="Phobius"/>
    </source>
</evidence>
<keyword evidence="6 9" id="KW-1133">Transmembrane helix</keyword>
<dbReference type="Pfam" id="PF04526">
    <property type="entry name" value="DUF568"/>
    <property type="match status" value="1"/>
</dbReference>
<evidence type="ECO:0000256" key="5">
    <source>
        <dbReference type="ARBA" id="ARBA00022982"/>
    </source>
</evidence>
<keyword evidence="8" id="KW-0408">Iron</keyword>
<evidence type="ECO:0000259" key="12">
    <source>
        <dbReference type="PROSITE" id="PS50939"/>
    </source>
</evidence>
<name>A0AAW2SD10_9LAMI</name>
<dbReference type="GO" id="GO:0046872">
    <property type="term" value="F:metal ion binding"/>
    <property type="evidence" value="ECO:0007669"/>
    <property type="project" value="UniProtKB-KW"/>
</dbReference>
<evidence type="ECO:0000256" key="3">
    <source>
        <dbReference type="ARBA" id="ARBA00022692"/>
    </source>
</evidence>
<dbReference type="PANTHER" id="PTHR23130:SF195">
    <property type="entry name" value="CYTOCHROME B561 AND DOMON DOMAIN-CONTAINING PROTEIN"/>
    <property type="match status" value="1"/>
</dbReference>
<evidence type="ECO:0000256" key="10">
    <source>
        <dbReference type="SAM" id="SignalP"/>
    </source>
</evidence>
<dbReference type="PROSITE" id="PS50939">
    <property type="entry name" value="CYTOCHROME_B561"/>
    <property type="match status" value="1"/>
</dbReference>
<keyword evidence="8" id="KW-0479">Metal-binding</keyword>
<comment type="subcellular location">
    <subcellularLocation>
        <location evidence="1">Membrane</location>
    </subcellularLocation>
</comment>
<keyword evidence="3 9" id="KW-0812">Transmembrane</keyword>
<dbReference type="PIRSF" id="PIRSF037471">
    <property type="entry name" value="UCP037471"/>
    <property type="match status" value="1"/>
</dbReference>
<dbReference type="SMART" id="SM00665">
    <property type="entry name" value="B561"/>
    <property type="match status" value="1"/>
</dbReference>
<dbReference type="CDD" id="cd09629">
    <property type="entry name" value="DOMON_CIL1_like"/>
    <property type="match status" value="1"/>
</dbReference>
<feature type="transmembrane region" description="Helical" evidence="9">
    <location>
        <begin position="239"/>
        <end position="256"/>
    </location>
</feature>
<evidence type="ECO:0000259" key="11">
    <source>
        <dbReference type="PROSITE" id="PS50836"/>
    </source>
</evidence>
<sequence>MASSSQLLSTFLLLTTISLFSPSQSATCTSQTFTGNRLYTFCNDLPSLNSYLHWAYDSAQSTLSIAFVAVPPQPDGWVSWAINPTATGMVGSQALIAFRDSKGGMTVKTYNISSYGPLTESKVWYEVKQSSAEFSGGVIRLFATIVLPEKGRTTVNQVWQVGPSVTGGVPDKHDFQPENLNARGSLDLLRGQSTAGAGGNSRTKKRNVSAYAIGVAGWGTGLKLGSQSKGVTYSNHRNIGIALFALATVQIFALLLRPKKDHKYRFYWNIYHHGFGYMIIILGIINVFKGFDILKPEAKWRNAYIVVIAVLGGIALLLEAITWIVVLRRKKSSESTKPYDGFNNGHSRQERLAP</sequence>
<evidence type="ECO:0000256" key="1">
    <source>
        <dbReference type="ARBA" id="ARBA00004370"/>
    </source>
</evidence>
<feature type="binding site" description="axial binding residue" evidence="8">
    <location>
        <position position="272"/>
    </location>
    <ligand>
        <name>heme b</name>
        <dbReference type="ChEBI" id="CHEBI:60344"/>
        <label>1</label>
    </ligand>
    <ligandPart>
        <name>Fe</name>
        <dbReference type="ChEBI" id="CHEBI:18248"/>
    </ligandPart>
</feature>
<dbReference type="InterPro" id="IPR045265">
    <property type="entry name" value="AIR12_DOMON"/>
</dbReference>
<feature type="signal peptide" evidence="10">
    <location>
        <begin position="1"/>
        <end position="25"/>
    </location>
</feature>
<keyword evidence="5" id="KW-0249">Electron transport</keyword>
<organism evidence="13">
    <name type="scientific">Sesamum calycinum</name>
    <dbReference type="NCBI Taxonomy" id="2727403"/>
    <lineage>
        <taxon>Eukaryota</taxon>
        <taxon>Viridiplantae</taxon>
        <taxon>Streptophyta</taxon>
        <taxon>Embryophyta</taxon>
        <taxon>Tracheophyta</taxon>
        <taxon>Spermatophyta</taxon>
        <taxon>Magnoliopsida</taxon>
        <taxon>eudicotyledons</taxon>
        <taxon>Gunneridae</taxon>
        <taxon>Pentapetalae</taxon>
        <taxon>asterids</taxon>
        <taxon>lamiids</taxon>
        <taxon>Lamiales</taxon>
        <taxon>Pedaliaceae</taxon>
        <taxon>Sesamum</taxon>
    </lineage>
</organism>
<feature type="binding site" description="axial binding residue" evidence="8">
    <location>
        <position position="236"/>
    </location>
    <ligand>
        <name>heme b</name>
        <dbReference type="ChEBI" id="CHEBI:60344"/>
        <label>1</label>
    </ligand>
    <ligandPart>
        <name>Fe</name>
        <dbReference type="ChEBI" id="CHEBI:18248"/>
    </ligandPart>
</feature>
<dbReference type="PANTHER" id="PTHR23130">
    <property type="entry name" value="CYTOCHROME B561 AND DOMON DOMAIN-CONTAINING PROTEIN"/>
    <property type="match status" value="1"/>
</dbReference>
<dbReference type="InterPro" id="IPR017214">
    <property type="entry name" value="UCP037471"/>
</dbReference>
<evidence type="ECO:0000256" key="8">
    <source>
        <dbReference type="PIRSR" id="PIRSR037471-1"/>
    </source>
</evidence>
<keyword evidence="7 9" id="KW-0472">Membrane</keyword>
<feature type="domain" description="Cytochrome b561" evidence="12">
    <location>
        <begin position="207"/>
        <end position="327"/>
    </location>
</feature>
<evidence type="ECO:0000256" key="4">
    <source>
        <dbReference type="ARBA" id="ARBA00022729"/>
    </source>
</evidence>
<evidence type="ECO:0000313" key="13">
    <source>
        <dbReference type="EMBL" id="KAL0390279.1"/>
    </source>
</evidence>
<dbReference type="GO" id="GO:0016020">
    <property type="term" value="C:membrane"/>
    <property type="evidence" value="ECO:0007669"/>
    <property type="project" value="UniProtKB-SubCell"/>
</dbReference>
<feature type="chain" id="PRO_5043419164" evidence="10">
    <location>
        <begin position="26"/>
        <end position="354"/>
    </location>
</feature>
<reference evidence="13" key="2">
    <citation type="journal article" date="2024" name="Plant">
        <title>Genomic evolution and insights into agronomic trait innovations of Sesamum species.</title>
        <authorList>
            <person name="Miao H."/>
            <person name="Wang L."/>
            <person name="Qu L."/>
            <person name="Liu H."/>
            <person name="Sun Y."/>
            <person name="Le M."/>
            <person name="Wang Q."/>
            <person name="Wei S."/>
            <person name="Zheng Y."/>
            <person name="Lin W."/>
            <person name="Duan Y."/>
            <person name="Cao H."/>
            <person name="Xiong S."/>
            <person name="Wang X."/>
            <person name="Wei L."/>
            <person name="Li C."/>
            <person name="Ma Q."/>
            <person name="Ju M."/>
            <person name="Zhao R."/>
            <person name="Li G."/>
            <person name="Mu C."/>
            <person name="Tian Q."/>
            <person name="Mei H."/>
            <person name="Zhang T."/>
            <person name="Gao T."/>
            <person name="Zhang H."/>
        </authorList>
    </citation>
    <scope>NUCLEOTIDE SEQUENCE</scope>
    <source>
        <strain evidence="13">KEN8</strain>
    </source>
</reference>
<keyword evidence="4 10" id="KW-0732">Signal</keyword>
<dbReference type="Gene3D" id="1.20.120.1770">
    <property type="match status" value="1"/>
</dbReference>
<dbReference type="EMBL" id="JACGWM010000002">
    <property type="protein sequence ID" value="KAL0390279.1"/>
    <property type="molecule type" value="Genomic_DNA"/>
</dbReference>
<feature type="transmembrane region" description="Helical" evidence="9">
    <location>
        <begin position="303"/>
        <end position="327"/>
    </location>
</feature>
<dbReference type="CDD" id="cd08760">
    <property type="entry name" value="Cyt_b561_FRRS1_like"/>
    <property type="match status" value="1"/>
</dbReference>
<accession>A0AAW2SD10</accession>
<feature type="transmembrane region" description="Helical" evidence="9">
    <location>
        <begin position="268"/>
        <end position="291"/>
    </location>
</feature>
<evidence type="ECO:0000256" key="2">
    <source>
        <dbReference type="ARBA" id="ARBA00022448"/>
    </source>
</evidence>
<feature type="domain" description="DOMON" evidence="11">
    <location>
        <begin position="48"/>
        <end position="162"/>
    </location>
</feature>
<evidence type="ECO:0000256" key="6">
    <source>
        <dbReference type="ARBA" id="ARBA00022989"/>
    </source>
</evidence>
<dbReference type="InterPro" id="IPR005018">
    <property type="entry name" value="DOMON_domain"/>
</dbReference>
<proteinExistence type="predicted"/>